<keyword evidence="3" id="KW-0285">Flavoprotein</keyword>
<keyword evidence="4 6" id="KW-0274">FAD</keyword>
<evidence type="ECO:0000313" key="8">
    <source>
        <dbReference type="EMBL" id="CAH2002753.1"/>
    </source>
</evidence>
<evidence type="ECO:0000313" key="9">
    <source>
        <dbReference type="Proteomes" id="UP001152888"/>
    </source>
</evidence>
<feature type="binding site" evidence="6">
    <location>
        <begin position="48"/>
        <end position="50"/>
    </location>
    <ligand>
        <name>FAD</name>
        <dbReference type="ChEBI" id="CHEBI:57692"/>
    </ligand>
</feature>
<evidence type="ECO:0000256" key="1">
    <source>
        <dbReference type="ARBA" id="ARBA00001974"/>
    </source>
</evidence>
<dbReference type="PROSITE" id="PS00677">
    <property type="entry name" value="DAO"/>
    <property type="match status" value="1"/>
</dbReference>
<dbReference type="PIRSF" id="PIRSF000189">
    <property type="entry name" value="D-aa_oxidase"/>
    <property type="match status" value="1"/>
</dbReference>
<evidence type="ECO:0000259" key="7">
    <source>
        <dbReference type="Pfam" id="PF01266"/>
    </source>
</evidence>
<keyword evidence="9" id="KW-1185">Reference proteome</keyword>
<comment type="cofactor">
    <cofactor evidence="1 6">
        <name>FAD</name>
        <dbReference type="ChEBI" id="CHEBI:57692"/>
    </cofactor>
</comment>
<dbReference type="OrthoDB" id="2015447at2759"/>
<evidence type="ECO:0000256" key="3">
    <source>
        <dbReference type="ARBA" id="ARBA00022630"/>
    </source>
</evidence>
<feature type="binding site" evidence="6">
    <location>
        <position position="186"/>
    </location>
    <ligand>
        <name>FAD</name>
        <dbReference type="ChEBI" id="CHEBI:57692"/>
    </ligand>
</feature>
<evidence type="ECO:0000256" key="5">
    <source>
        <dbReference type="ARBA" id="ARBA00023002"/>
    </source>
</evidence>
<dbReference type="SUPFAM" id="SSF54373">
    <property type="entry name" value="FAD-linked reductases, C-terminal domain"/>
    <property type="match status" value="1"/>
</dbReference>
<dbReference type="AlphaFoldDB" id="A0A9P0LU90"/>
<evidence type="ECO:0000256" key="2">
    <source>
        <dbReference type="ARBA" id="ARBA00006730"/>
    </source>
</evidence>
<sequence length="337" mass="37636">MSDLNIAVLGAGVVGLTTALELQKLYRNAHIDVIASCFESDTTSNVAAGLFRPGTSFCGPNEEITRRWISDAYRYWDYLRNTSEGALAGVTQVSGYIFSSKYPNIVRNHYIEKLVPVYRPATEKELKLCPGDWLYGSFFTTVLTSCEYYLPWAANKFLERGGKIQKHHVEDFASISLGYDILVNCTGLGAKHLCDDNKLVPIRGQVIKVQAPWIKTFFYGDYDTYIIPGINSVTLGGCRQYDSYEQSVNKYDSLNIKERCEALVPNLKSAKPIKELVGLRPHRDPVRVEKEVRHCNGKKIKIVHNYGHGGYGVTTAPGTAIYACELVRETLAGNSKL</sequence>
<reference evidence="8" key="1">
    <citation type="submission" date="2022-03" db="EMBL/GenBank/DDBJ databases">
        <authorList>
            <person name="Sayadi A."/>
        </authorList>
    </citation>
    <scope>NUCLEOTIDE SEQUENCE</scope>
</reference>
<accession>A0A9P0LU90</accession>
<dbReference type="Proteomes" id="UP001152888">
    <property type="component" value="Unassembled WGS sequence"/>
</dbReference>
<dbReference type="GO" id="GO:0071949">
    <property type="term" value="F:FAD binding"/>
    <property type="evidence" value="ECO:0007669"/>
    <property type="project" value="InterPro"/>
</dbReference>
<comment type="similarity">
    <text evidence="2">Belongs to the DAMOX/DASOX family.</text>
</comment>
<name>A0A9P0LU90_ACAOB</name>
<keyword evidence="5" id="KW-0560">Oxidoreductase</keyword>
<gene>
    <name evidence="8" type="ORF">ACAOBT_LOCUS26966</name>
</gene>
<evidence type="ECO:0000256" key="6">
    <source>
        <dbReference type="PIRSR" id="PIRSR000189-1"/>
    </source>
</evidence>
<dbReference type="GO" id="GO:0003884">
    <property type="term" value="F:D-amino-acid oxidase activity"/>
    <property type="evidence" value="ECO:0007669"/>
    <property type="project" value="InterPro"/>
</dbReference>
<dbReference type="InterPro" id="IPR006181">
    <property type="entry name" value="D-amino_acid_oxidase_CS"/>
</dbReference>
<feature type="binding site" evidence="6">
    <location>
        <position position="280"/>
    </location>
    <ligand>
        <name>D-dopa</name>
        <dbReference type="ChEBI" id="CHEBI:149689"/>
    </ligand>
</feature>
<dbReference type="InterPro" id="IPR023209">
    <property type="entry name" value="DAO"/>
</dbReference>
<organism evidence="8 9">
    <name type="scientific">Acanthoscelides obtectus</name>
    <name type="common">Bean weevil</name>
    <name type="synonym">Bruchus obtectus</name>
    <dbReference type="NCBI Taxonomy" id="200917"/>
    <lineage>
        <taxon>Eukaryota</taxon>
        <taxon>Metazoa</taxon>
        <taxon>Ecdysozoa</taxon>
        <taxon>Arthropoda</taxon>
        <taxon>Hexapoda</taxon>
        <taxon>Insecta</taxon>
        <taxon>Pterygota</taxon>
        <taxon>Neoptera</taxon>
        <taxon>Endopterygota</taxon>
        <taxon>Coleoptera</taxon>
        <taxon>Polyphaga</taxon>
        <taxon>Cucujiformia</taxon>
        <taxon>Chrysomeloidea</taxon>
        <taxon>Chrysomelidae</taxon>
        <taxon>Bruchinae</taxon>
        <taxon>Bruchini</taxon>
        <taxon>Acanthoscelides</taxon>
    </lineage>
</organism>
<feature type="binding site" evidence="6">
    <location>
        <begin position="43"/>
        <end position="44"/>
    </location>
    <ligand>
        <name>FAD</name>
        <dbReference type="ChEBI" id="CHEBI:57692"/>
    </ligand>
</feature>
<feature type="domain" description="FAD dependent oxidoreductase" evidence="7">
    <location>
        <begin position="6"/>
        <end position="326"/>
    </location>
</feature>
<dbReference type="SUPFAM" id="SSF51971">
    <property type="entry name" value="Nucleotide-binding domain"/>
    <property type="match status" value="1"/>
</dbReference>
<dbReference type="EMBL" id="CAKOFQ010007510">
    <property type="protein sequence ID" value="CAH2002753.1"/>
    <property type="molecule type" value="Genomic_DNA"/>
</dbReference>
<feature type="binding site" evidence="6">
    <location>
        <begin position="309"/>
        <end position="314"/>
    </location>
    <ligand>
        <name>FAD</name>
        <dbReference type="ChEBI" id="CHEBI:57692"/>
    </ligand>
</feature>
<dbReference type="Gene3D" id="3.30.9.10">
    <property type="entry name" value="D-Amino Acid Oxidase, subunit A, domain 2"/>
    <property type="match status" value="1"/>
</dbReference>
<dbReference type="GO" id="GO:0019478">
    <property type="term" value="P:D-amino acid catabolic process"/>
    <property type="evidence" value="ECO:0007669"/>
    <property type="project" value="TreeGrafter"/>
</dbReference>
<comment type="caution">
    <text evidence="8">The sequence shown here is derived from an EMBL/GenBank/DDBJ whole genome shotgun (WGS) entry which is preliminary data.</text>
</comment>
<proteinExistence type="inferred from homology"/>
<evidence type="ECO:0000256" key="4">
    <source>
        <dbReference type="ARBA" id="ARBA00022827"/>
    </source>
</evidence>
<dbReference type="PANTHER" id="PTHR11530">
    <property type="entry name" value="D-AMINO ACID OXIDASE"/>
    <property type="match status" value="1"/>
</dbReference>
<feature type="binding site" evidence="6">
    <location>
        <position position="310"/>
    </location>
    <ligand>
        <name>D-dopa</name>
        <dbReference type="ChEBI" id="CHEBI:149689"/>
    </ligand>
</feature>
<dbReference type="GO" id="GO:0005737">
    <property type="term" value="C:cytoplasm"/>
    <property type="evidence" value="ECO:0007669"/>
    <property type="project" value="TreeGrafter"/>
</dbReference>
<protein>
    <recommendedName>
        <fullName evidence="7">FAD dependent oxidoreductase domain-containing protein</fullName>
    </recommendedName>
</protein>
<dbReference type="Pfam" id="PF01266">
    <property type="entry name" value="DAO"/>
    <property type="match status" value="1"/>
</dbReference>
<dbReference type="Gene3D" id="3.40.50.720">
    <property type="entry name" value="NAD(P)-binding Rossmann-like Domain"/>
    <property type="match status" value="1"/>
</dbReference>
<feature type="binding site" evidence="6">
    <location>
        <position position="225"/>
    </location>
    <ligand>
        <name>D-dopa</name>
        <dbReference type="ChEBI" id="CHEBI:149689"/>
    </ligand>
</feature>
<feature type="binding site" evidence="6">
    <location>
        <position position="169"/>
    </location>
    <ligand>
        <name>FAD</name>
        <dbReference type="ChEBI" id="CHEBI:57692"/>
    </ligand>
</feature>
<dbReference type="PANTHER" id="PTHR11530:SF17">
    <property type="entry name" value="RE49860P"/>
    <property type="match status" value="1"/>
</dbReference>
<dbReference type="InterPro" id="IPR006076">
    <property type="entry name" value="FAD-dep_OxRdtase"/>
</dbReference>